<organism evidence="1 2">
    <name type="scientific">Albugo candida</name>
    <dbReference type="NCBI Taxonomy" id="65357"/>
    <lineage>
        <taxon>Eukaryota</taxon>
        <taxon>Sar</taxon>
        <taxon>Stramenopiles</taxon>
        <taxon>Oomycota</taxon>
        <taxon>Peronosporomycetes</taxon>
        <taxon>Albuginales</taxon>
        <taxon>Albuginaceae</taxon>
        <taxon>Albugo</taxon>
    </lineage>
</organism>
<comment type="caution">
    <text evidence="1">The sequence shown here is derived from an EMBL/GenBank/DDBJ whole genome shotgun (WGS) entry which is preliminary data.</text>
</comment>
<name>A0A024GI37_9STRA</name>
<sequence length="232" mass="26853">MSADDICQLREKCRGIEEETDEGFIFGYDQIVFTRQKAVIHAFEKFKRGMEVARHLYQYECEQTQRAYNSKCAQHKEKMKNKIMREIEGLQQARDGVSVLDRRRTKRQTGGTSTMTLSKSMQNNIDTSTEVSQNVSASSDSVKTAHEAYFAPFNNDPMIGIYGEEESKPMLEQLEESISFRSEQYEQKERKNLEALLSMEYVFTPLQEENSFVDVQQDLADIRKSMALNPHT</sequence>
<evidence type="ECO:0000313" key="1">
    <source>
        <dbReference type="EMBL" id="CCI46376.1"/>
    </source>
</evidence>
<protein>
    <submittedName>
        <fullName evidence="1">Uncharacterized protein</fullName>
    </submittedName>
</protein>
<dbReference type="InParanoid" id="A0A024GI37"/>
<reference evidence="1 2" key="1">
    <citation type="submission" date="2012-05" db="EMBL/GenBank/DDBJ databases">
        <title>Recombination and specialization in a pathogen metapopulation.</title>
        <authorList>
            <person name="Gardiner A."/>
            <person name="Kemen E."/>
            <person name="Schultz-Larsen T."/>
            <person name="MacLean D."/>
            <person name="Van Oosterhout C."/>
            <person name="Jones J.D.G."/>
        </authorList>
    </citation>
    <scope>NUCLEOTIDE SEQUENCE [LARGE SCALE GENOMIC DNA]</scope>
    <source>
        <strain evidence="1 2">Ac Nc2</strain>
    </source>
</reference>
<accession>A0A024GI37</accession>
<keyword evidence="2" id="KW-1185">Reference proteome</keyword>
<dbReference type="OrthoDB" id="120196at2759"/>
<dbReference type="Proteomes" id="UP000053237">
    <property type="component" value="Unassembled WGS sequence"/>
</dbReference>
<evidence type="ECO:0000313" key="2">
    <source>
        <dbReference type="Proteomes" id="UP000053237"/>
    </source>
</evidence>
<dbReference type="EMBL" id="CAIX01000125">
    <property type="protein sequence ID" value="CCI46376.1"/>
    <property type="molecule type" value="Genomic_DNA"/>
</dbReference>
<dbReference type="AlphaFoldDB" id="A0A024GI37"/>
<gene>
    <name evidence="1" type="ORF">BN9_073050</name>
</gene>
<proteinExistence type="predicted"/>